<dbReference type="InterPro" id="IPR036097">
    <property type="entry name" value="HisK_dim/P_sf"/>
</dbReference>
<dbReference type="InterPro" id="IPR003594">
    <property type="entry name" value="HATPase_dom"/>
</dbReference>
<dbReference type="Pfam" id="PF01590">
    <property type="entry name" value="GAF"/>
    <property type="match status" value="1"/>
</dbReference>
<dbReference type="PRINTS" id="PR00344">
    <property type="entry name" value="BCTRLSENSOR"/>
</dbReference>
<dbReference type="EC" id="2.7.13.3" evidence="2"/>
<protein>
    <recommendedName>
        <fullName evidence="2">histidine kinase</fullName>
        <ecNumber evidence="2">2.7.13.3</ecNumber>
    </recommendedName>
</protein>
<keyword evidence="3" id="KW-0597">Phosphoprotein</keyword>
<dbReference type="OrthoDB" id="9811889at2"/>
<dbReference type="SMART" id="SM00065">
    <property type="entry name" value="GAF"/>
    <property type="match status" value="1"/>
</dbReference>
<dbReference type="CDD" id="cd00082">
    <property type="entry name" value="HisKA"/>
    <property type="match status" value="1"/>
</dbReference>
<dbReference type="SMART" id="SM00388">
    <property type="entry name" value="HisKA"/>
    <property type="match status" value="1"/>
</dbReference>
<accession>A0A239GNJ8</accession>
<evidence type="ECO:0000313" key="5">
    <source>
        <dbReference type="EMBL" id="SNS70445.1"/>
    </source>
</evidence>
<dbReference type="PROSITE" id="PS50109">
    <property type="entry name" value="HIS_KIN"/>
    <property type="match status" value="1"/>
</dbReference>
<evidence type="ECO:0000313" key="6">
    <source>
        <dbReference type="Proteomes" id="UP000198393"/>
    </source>
</evidence>
<dbReference type="Pfam" id="PF00512">
    <property type="entry name" value="HisKA"/>
    <property type="match status" value="1"/>
</dbReference>
<sequence length="396" mass="44616">MIEPSVPEQEEERLNELDALQILDTLPEKDYDNLTKIASTICGTKISLVSLVDSKRQWFKSKHGLEVPETPRELAFCAHAINTPNEPLIINDAREDDRFHDNPLVTGYPNVIFYAGMPLVTDNSQALGTLCVIDSEPKELSEDQLEALNALAKQIVNLFELRKKRMELERSIRSLEINNLELQRFAGMVAHDIKQPVSIINGLIEFLKESDDNGWSEESKVVLEKIENSSDKLIYYIEGLLKYTKEVHLENLKKEYIPVSEIKGYVNDLFSVEHVSFSFTSNVESVNANRIVAERVILNLVTNAIKYVGKKQIEIDLDINEKDNVYTISISDNGPGIDESDRERIFELFNVLDPTNKDSTGMGLAVVKKLVIGEGGDIWVDTADKGGAKFSFTLPK</sequence>
<dbReference type="InterPro" id="IPR003661">
    <property type="entry name" value="HisK_dim/P_dom"/>
</dbReference>
<evidence type="ECO:0000259" key="4">
    <source>
        <dbReference type="PROSITE" id="PS50109"/>
    </source>
</evidence>
<dbReference type="Gene3D" id="1.10.287.130">
    <property type="match status" value="1"/>
</dbReference>
<dbReference type="SUPFAM" id="SSF55874">
    <property type="entry name" value="ATPase domain of HSP90 chaperone/DNA topoisomerase II/histidine kinase"/>
    <property type="match status" value="1"/>
</dbReference>
<dbReference type="PANTHER" id="PTHR43102">
    <property type="entry name" value="SLR1143 PROTEIN"/>
    <property type="match status" value="1"/>
</dbReference>
<dbReference type="InterPro" id="IPR036890">
    <property type="entry name" value="HATPase_C_sf"/>
</dbReference>
<dbReference type="SUPFAM" id="SSF47384">
    <property type="entry name" value="Homodimeric domain of signal transducing histidine kinase"/>
    <property type="match status" value="1"/>
</dbReference>
<keyword evidence="5" id="KW-0418">Kinase</keyword>
<name>A0A239GNJ8_EKHLU</name>
<dbReference type="RefSeq" id="WP_089355697.1">
    <property type="nucleotide sequence ID" value="NZ_FZPD01000002.1"/>
</dbReference>
<dbReference type="Gene3D" id="3.30.450.40">
    <property type="match status" value="1"/>
</dbReference>
<comment type="catalytic activity">
    <reaction evidence="1">
        <text>ATP + protein L-histidine = ADP + protein N-phospho-L-histidine.</text>
        <dbReference type="EC" id="2.7.13.3"/>
    </reaction>
</comment>
<dbReference type="GO" id="GO:0000155">
    <property type="term" value="F:phosphorelay sensor kinase activity"/>
    <property type="evidence" value="ECO:0007669"/>
    <property type="project" value="InterPro"/>
</dbReference>
<dbReference type="InterPro" id="IPR004358">
    <property type="entry name" value="Sig_transdc_His_kin-like_C"/>
</dbReference>
<dbReference type="Proteomes" id="UP000198393">
    <property type="component" value="Unassembled WGS sequence"/>
</dbReference>
<dbReference type="CDD" id="cd00075">
    <property type="entry name" value="HATPase"/>
    <property type="match status" value="1"/>
</dbReference>
<dbReference type="SMART" id="SM00387">
    <property type="entry name" value="HATPase_c"/>
    <property type="match status" value="1"/>
</dbReference>
<dbReference type="Pfam" id="PF02518">
    <property type="entry name" value="HATPase_c"/>
    <property type="match status" value="1"/>
</dbReference>
<organism evidence="5 6">
    <name type="scientific">Ekhidna lutea</name>
    <dbReference type="NCBI Taxonomy" id="447679"/>
    <lineage>
        <taxon>Bacteria</taxon>
        <taxon>Pseudomonadati</taxon>
        <taxon>Bacteroidota</taxon>
        <taxon>Cytophagia</taxon>
        <taxon>Cytophagales</taxon>
        <taxon>Reichenbachiellaceae</taxon>
        <taxon>Ekhidna</taxon>
    </lineage>
</organism>
<dbReference type="PANTHER" id="PTHR43102:SF2">
    <property type="entry name" value="GAF DOMAIN-CONTAINING PROTEIN"/>
    <property type="match status" value="1"/>
</dbReference>
<keyword evidence="5" id="KW-0808">Transferase</keyword>
<gene>
    <name evidence="5" type="ORF">SAMN05421640_0924</name>
</gene>
<keyword evidence="6" id="KW-1185">Reference proteome</keyword>
<evidence type="ECO:0000256" key="2">
    <source>
        <dbReference type="ARBA" id="ARBA00012438"/>
    </source>
</evidence>
<dbReference type="SUPFAM" id="SSF55781">
    <property type="entry name" value="GAF domain-like"/>
    <property type="match status" value="1"/>
</dbReference>
<dbReference type="AlphaFoldDB" id="A0A239GNJ8"/>
<reference evidence="5 6" key="1">
    <citation type="submission" date="2017-06" db="EMBL/GenBank/DDBJ databases">
        <authorList>
            <person name="Kim H.J."/>
            <person name="Triplett B.A."/>
        </authorList>
    </citation>
    <scope>NUCLEOTIDE SEQUENCE [LARGE SCALE GENOMIC DNA]</scope>
    <source>
        <strain evidence="5 6">DSM 19307</strain>
    </source>
</reference>
<dbReference type="Gene3D" id="3.30.565.10">
    <property type="entry name" value="Histidine kinase-like ATPase, C-terminal domain"/>
    <property type="match status" value="1"/>
</dbReference>
<dbReference type="EMBL" id="FZPD01000002">
    <property type="protein sequence ID" value="SNS70445.1"/>
    <property type="molecule type" value="Genomic_DNA"/>
</dbReference>
<evidence type="ECO:0000256" key="1">
    <source>
        <dbReference type="ARBA" id="ARBA00000085"/>
    </source>
</evidence>
<dbReference type="InterPro" id="IPR029016">
    <property type="entry name" value="GAF-like_dom_sf"/>
</dbReference>
<dbReference type="InterPro" id="IPR003018">
    <property type="entry name" value="GAF"/>
</dbReference>
<proteinExistence type="predicted"/>
<evidence type="ECO:0000256" key="3">
    <source>
        <dbReference type="ARBA" id="ARBA00022553"/>
    </source>
</evidence>
<dbReference type="InterPro" id="IPR005467">
    <property type="entry name" value="His_kinase_dom"/>
</dbReference>
<feature type="domain" description="Histidine kinase" evidence="4">
    <location>
        <begin position="188"/>
        <end position="396"/>
    </location>
</feature>